<proteinExistence type="predicted"/>
<dbReference type="Proteomes" id="UP000617426">
    <property type="component" value="Unassembled WGS sequence"/>
</dbReference>
<dbReference type="EMBL" id="JACHMK010000001">
    <property type="protein sequence ID" value="MBB6334004.1"/>
    <property type="molecule type" value="Genomic_DNA"/>
</dbReference>
<dbReference type="RefSeq" id="WP_184451732.1">
    <property type="nucleotide sequence ID" value="NZ_JACHMK010000001.1"/>
</dbReference>
<dbReference type="SUPFAM" id="SSF55486">
    <property type="entry name" value="Metalloproteases ('zincins'), catalytic domain"/>
    <property type="match status" value="1"/>
</dbReference>
<evidence type="ECO:0000313" key="1">
    <source>
        <dbReference type="EMBL" id="MBB6334004.1"/>
    </source>
</evidence>
<keyword evidence="2" id="KW-1185">Reference proteome</keyword>
<gene>
    <name evidence="1" type="ORF">HD592_000569</name>
</gene>
<organism evidence="1 2">
    <name type="scientific">Schaalia hyovaginalis</name>
    <dbReference type="NCBI Taxonomy" id="29316"/>
    <lineage>
        <taxon>Bacteria</taxon>
        <taxon>Bacillati</taxon>
        <taxon>Actinomycetota</taxon>
        <taxon>Actinomycetes</taxon>
        <taxon>Actinomycetales</taxon>
        <taxon>Actinomycetaceae</taxon>
        <taxon>Schaalia</taxon>
    </lineage>
</organism>
<name>A0A923E5N0_9ACTO</name>
<reference evidence="1" key="1">
    <citation type="submission" date="2020-08" db="EMBL/GenBank/DDBJ databases">
        <title>Sequencing the genomes of 1000 actinobacteria strains.</title>
        <authorList>
            <person name="Klenk H.-P."/>
        </authorList>
    </citation>
    <scope>NUCLEOTIDE SEQUENCE</scope>
    <source>
        <strain evidence="1">DSM 10695</strain>
    </source>
</reference>
<dbReference type="AlphaFoldDB" id="A0A923E5N0"/>
<sequence>MPIPMTTTAMAKAMNAVSYAGPQTSPASASGMSKRLLRAAAWSAPRLTGLSGLDEADLVADSRVVLLDRHALAIRLARILDAAAPLESVDHARKRLRVLRLVATRATGLWDPSTRTRILVPPNALAAAHRYSLDQADWSKWVALRTGLLGALVLRAPFLVDPGARVESLLERLVLAEALVDAMMASITPARLPSVEWLRHHGPSPSLAGSVATRIGVSSPLLDERHRIPSFALDVVRSGRLDLLLAAPEKLPDAAELVRPDAWAARAS</sequence>
<accession>A0A923E5N0</accession>
<comment type="caution">
    <text evidence="1">The sequence shown here is derived from an EMBL/GenBank/DDBJ whole genome shotgun (WGS) entry which is preliminary data.</text>
</comment>
<protein>
    <submittedName>
        <fullName evidence="1">Uncharacterized protein</fullName>
    </submittedName>
</protein>
<evidence type="ECO:0000313" key="2">
    <source>
        <dbReference type="Proteomes" id="UP000617426"/>
    </source>
</evidence>